<evidence type="ECO:0000313" key="2">
    <source>
        <dbReference type="Proteomes" id="UP000789901"/>
    </source>
</evidence>
<organism evidence="1 2">
    <name type="scientific">Gigaspora margarita</name>
    <dbReference type="NCBI Taxonomy" id="4874"/>
    <lineage>
        <taxon>Eukaryota</taxon>
        <taxon>Fungi</taxon>
        <taxon>Fungi incertae sedis</taxon>
        <taxon>Mucoromycota</taxon>
        <taxon>Glomeromycotina</taxon>
        <taxon>Glomeromycetes</taxon>
        <taxon>Diversisporales</taxon>
        <taxon>Gigasporaceae</taxon>
        <taxon>Gigaspora</taxon>
    </lineage>
</organism>
<name>A0ABN7XLH4_GIGMA</name>
<comment type="caution">
    <text evidence="1">The sequence shown here is derived from an EMBL/GenBank/DDBJ whole genome shotgun (WGS) entry which is preliminary data.</text>
</comment>
<keyword evidence="2" id="KW-1185">Reference proteome</keyword>
<feature type="non-terminal residue" evidence="1">
    <location>
        <position position="46"/>
    </location>
</feature>
<sequence length="46" mass="5380">AYQTSKKNPNILCKKEIYIINQNVTLTKKALAPNTLRRQKDLHTRL</sequence>
<protein>
    <submittedName>
        <fullName evidence="1">3112_t:CDS:1</fullName>
    </submittedName>
</protein>
<proteinExistence type="predicted"/>
<accession>A0ABN7XLH4</accession>
<feature type="non-terminal residue" evidence="1">
    <location>
        <position position="1"/>
    </location>
</feature>
<dbReference type="EMBL" id="CAJVQB010151022">
    <property type="protein sequence ID" value="CAG8855595.1"/>
    <property type="molecule type" value="Genomic_DNA"/>
</dbReference>
<gene>
    <name evidence="1" type="ORF">GMARGA_LOCUS44416</name>
</gene>
<evidence type="ECO:0000313" key="1">
    <source>
        <dbReference type="EMBL" id="CAG8855595.1"/>
    </source>
</evidence>
<reference evidence="1 2" key="1">
    <citation type="submission" date="2021-06" db="EMBL/GenBank/DDBJ databases">
        <authorList>
            <person name="Kallberg Y."/>
            <person name="Tangrot J."/>
            <person name="Rosling A."/>
        </authorList>
    </citation>
    <scope>NUCLEOTIDE SEQUENCE [LARGE SCALE GENOMIC DNA]</scope>
    <source>
        <strain evidence="1 2">120-4 pot B 10/14</strain>
    </source>
</reference>
<dbReference type="Proteomes" id="UP000789901">
    <property type="component" value="Unassembled WGS sequence"/>
</dbReference>